<protein>
    <recommendedName>
        <fullName evidence="4">YcxB-like protein domain-containing protein</fullName>
    </recommendedName>
</protein>
<feature type="transmembrane region" description="Helical" evidence="1">
    <location>
        <begin position="69"/>
        <end position="92"/>
    </location>
</feature>
<organism evidence="2 3">
    <name type="scientific">Pedococcus ginsenosidimutans</name>
    <dbReference type="NCBI Taxonomy" id="490570"/>
    <lineage>
        <taxon>Bacteria</taxon>
        <taxon>Bacillati</taxon>
        <taxon>Actinomycetota</taxon>
        <taxon>Actinomycetes</taxon>
        <taxon>Micrococcales</taxon>
        <taxon>Intrasporangiaceae</taxon>
        <taxon>Pedococcus</taxon>
    </lineage>
</organism>
<accession>A0ABP8Y939</accession>
<keyword evidence="1" id="KW-0472">Membrane</keyword>
<keyword evidence="1" id="KW-0812">Transmembrane</keyword>
<dbReference type="Proteomes" id="UP001500556">
    <property type="component" value="Unassembled WGS sequence"/>
</dbReference>
<evidence type="ECO:0000313" key="2">
    <source>
        <dbReference type="EMBL" id="GAA4722768.1"/>
    </source>
</evidence>
<sequence>MVGSTAARGWGRERVHIIDEQLAGRLRRGLWRYTLRCPMVLRQVVPVLLAAAVASLVCAWEYAGRLDTLVWWLMGGLPAVGVLAYVVIVLLMMRRHDEWLAREVVPGRFIAVTVGQESIRVRDLDSAVEYGYSLVTGVHQYDDVVVIEHRPTFWALPVELFRPHELSVIRERAGRAFLPLDEGRADRPLDVAGEAPPQRLAQRLGRLVR</sequence>
<gene>
    <name evidence="2" type="ORF">GCM10025782_20820</name>
</gene>
<comment type="caution">
    <text evidence="2">The sequence shown here is derived from an EMBL/GenBank/DDBJ whole genome shotgun (WGS) entry which is preliminary data.</text>
</comment>
<name>A0ABP8Y939_9MICO</name>
<feature type="transmembrane region" description="Helical" evidence="1">
    <location>
        <begin position="44"/>
        <end position="63"/>
    </location>
</feature>
<keyword evidence="1" id="KW-1133">Transmembrane helix</keyword>
<keyword evidence="3" id="KW-1185">Reference proteome</keyword>
<evidence type="ECO:0000313" key="3">
    <source>
        <dbReference type="Proteomes" id="UP001500556"/>
    </source>
</evidence>
<dbReference type="EMBL" id="BAABLO010000009">
    <property type="protein sequence ID" value="GAA4722768.1"/>
    <property type="molecule type" value="Genomic_DNA"/>
</dbReference>
<evidence type="ECO:0008006" key="4">
    <source>
        <dbReference type="Google" id="ProtNLM"/>
    </source>
</evidence>
<reference evidence="3" key="1">
    <citation type="journal article" date="2019" name="Int. J. Syst. Evol. Microbiol.">
        <title>The Global Catalogue of Microorganisms (GCM) 10K type strain sequencing project: providing services to taxonomists for standard genome sequencing and annotation.</title>
        <authorList>
            <consortium name="The Broad Institute Genomics Platform"/>
            <consortium name="The Broad Institute Genome Sequencing Center for Infectious Disease"/>
            <person name="Wu L."/>
            <person name="Ma J."/>
        </authorList>
    </citation>
    <scope>NUCLEOTIDE SEQUENCE [LARGE SCALE GENOMIC DNA]</scope>
    <source>
        <strain evidence="3">JCM 18961</strain>
    </source>
</reference>
<evidence type="ECO:0000256" key="1">
    <source>
        <dbReference type="SAM" id="Phobius"/>
    </source>
</evidence>
<proteinExistence type="predicted"/>